<dbReference type="EMBL" id="BAAALS010000002">
    <property type="protein sequence ID" value="GAA1738544.1"/>
    <property type="molecule type" value="Genomic_DNA"/>
</dbReference>
<proteinExistence type="predicted"/>
<keyword evidence="3" id="KW-1185">Reference proteome</keyword>
<protein>
    <submittedName>
        <fullName evidence="2">Uncharacterized protein</fullName>
    </submittedName>
</protein>
<dbReference type="RefSeq" id="WP_344076624.1">
    <property type="nucleotide sequence ID" value="NZ_BAAALS010000002.1"/>
</dbReference>
<keyword evidence="1" id="KW-0732">Signal</keyword>
<evidence type="ECO:0000256" key="1">
    <source>
        <dbReference type="SAM" id="SignalP"/>
    </source>
</evidence>
<reference evidence="3" key="1">
    <citation type="journal article" date="2019" name="Int. J. Syst. Evol. Microbiol.">
        <title>The Global Catalogue of Microorganisms (GCM) 10K type strain sequencing project: providing services to taxonomists for standard genome sequencing and annotation.</title>
        <authorList>
            <consortium name="The Broad Institute Genomics Platform"/>
            <consortium name="The Broad Institute Genome Sequencing Center for Infectious Disease"/>
            <person name="Wu L."/>
            <person name="Ma J."/>
        </authorList>
    </citation>
    <scope>NUCLEOTIDE SEQUENCE [LARGE SCALE GENOMIC DNA]</scope>
    <source>
        <strain evidence="3">JCM 13249</strain>
    </source>
</reference>
<organism evidence="2 3">
    <name type="scientific">Luedemannella helvata</name>
    <dbReference type="NCBI Taxonomy" id="349315"/>
    <lineage>
        <taxon>Bacteria</taxon>
        <taxon>Bacillati</taxon>
        <taxon>Actinomycetota</taxon>
        <taxon>Actinomycetes</taxon>
        <taxon>Micromonosporales</taxon>
        <taxon>Micromonosporaceae</taxon>
        <taxon>Luedemannella</taxon>
    </lineage>
</organism>
<sequence length="113" mass="11759">MKMVRRAALVAVTLMLATAGAVLVSASPAQAAQTCPATDPGFQIGGGMGGAEGVETGTLTGTAGNGLQTLTCYYRGRHWVAPNGAGVSYVGYCYWHKEWYLIGGWTGRKNVTC</sequence>
<evidence type="ECO:0000313" key="2">
    <source>
        <dbReference type="EMBL" id="GAA1738544.1"/>
    </source>
</evidence>
<gene>
    <name evidence="2" type="ORF">GCM10009681_06640</name>
</gene>
<name>A0ABP4VXU4_9ACTN</name>
<dbReference type="InterPro" id="IPR006311">
    <property type="entry name" value="TAT_signal"/>
</dbReference>
<feature type="signal peptide" evidence="1">
    <location>
        <begin position="1"/>
        <end position="31"/>
    </location>
</feature>
<accession>A0ABP4VXU4</accession>
<feature type="chain" id="PRO_5046139042" evidence="1">
    <location>
        <begin position="32"/>
        <end position="113"/>
    </location>
</feature>
<dbReference type="Proteomes" id="UP001500655">
    <property type="component" value="Unassembled WGS sequence"/>
</dbReference>
<dbReference type="PROSITE" id="PS51318">
    <property type="entry name" value="TAT"/>
    <property type="match status" value="1"/>
</dbReference>
<comment type="caution">
    <text evidence="2">The sequence shown here is derived from an EMBL/GenBank/DDBJ whole genome shotgun (WGS) entry which is preliminary data.</text>
</comment>
<evidence type="ECO:0000313" key="3">
    <source>
        <dbReference type="Proteomes" id="UP001500655"/>
    </source>
</evidence>